<name>A0A2H0BTY1_9BACT</name>
<dbReference type="AlphaFoldDB" id="A0A2H0BTY1"/>
<protein>
    <submittedName>
        <fullName evidence="2">Uncharacterized protein</fullName>
    </submittedName>
</protein>
<reference evidence="2 3" key="1">
    <citation type="submission" date="2017-09" db="EMBL/GenBank/DDBJ databases">
        <title>Depth-based differentiation of microbial function through sediment-hosted aquifers and enrichment of novel symbionts in the deep terrestrial subsurface.</title>
        <authorList>
            <person name="Probst A.J."/>
            <person name="Ladd B."/>
            <person name="Jarett J.K."/>
            <person name="Geller-Mcgrath D.E."/>
            <person name="Sieber C.M."/>
            <person name="Emerson J.B."/>
            <person name="Anantharaman K."/>
            <person name="Thomas B.C."/>
            <person name="Malmstrom R."/>
            <person name="Stieglmeier M."/>
            <person name="Klingl A."/>
            <person name="Woyke T."/>
            <person name="Ryan C.M."/>
            <person name="Banfield J.F."/>
        </authorList>
    </citation>
    <scope>NUCLEOTIDE SEQUENCE [LARGE SCALE GENOMIC DNA]</scope>
    <source>
        <strain evidence="2">CG22_combo_CG10-13_8_21_14_all_47_17</strain>
    </source>
</reference>
<keyword evidence="1" id="KW-1133">Transmembrane helix</keyword>
<gene>
    <name evidence="2" type="ORF">COX00_03090</name>
</gene>
<sequence>MGETIEFGKASSFLLAEGKRGLSKVAWFALSGLVLGLAAAVLGILWFYLSRPLPIPASPVLLLSSSPSFLKTLPISGNTLPPVLQHSNSKWPAIVGIYFDEGLWKYFVIGPNWMFNGLPKEQTVHAGLASIYYPDRIPTQTRNDTYTKQFTWGGFPSASFAFLLEPKLLFTDTGADSSAEGSIQGKLRNGILETNVPFQAKNQAPIALKTADFALQIPPDGNMNGSLYEVIRRLSNGRLDLTESPRLSEFHIWFDDQGRPANTIYTFSNDLTETDAANLLGSYGFSSTRTIILPDGTASTERIALTATTTDPLFGTRIDEQGEELDLTKRELRVNAGDSHSVEYPVKSACEPSQPWMRLSGKTLELIFTSLGWEEPPANIPAIQFGEKNGRLIACFE</sequence>
<organism evidence="2 3">
    <name type="scientific">Candidatus Uhrbacteria bacterium CG22_combo_CG10-13_8_21_14_all_47_17</name>
    <dbReference type="NCBI Taxonomy" id="1975041"/>
    <lineage>
        <taxon>Bacteria</taxon>
        <taxon>Candidatus Uhriibacteriota</taxon>
    </lineage>
</organism>
<evidence type="ECO:0000313" key="3">
    <source>
        <dbReference type="Proteomes" id="UP000231581"/>
    </source>
</evidence>
<proteinExistence type="predicted"/>
<feature type="transmembrane region" description="Helical" evidence="1">
    <location>
        <begin position="25"/>
        <end position="49"/>
    </location>
</feature>
<keyword evidence="1" id="KW-0812">Transmembrane</keyword>
<dbReference type="EMBL" id="PCSZ01000062">
    <property type="protein sequence ID" value="PIP60448.1"/>
    <property type="molecule type" value="Genomic_DNA"/>
</dbReference>
<dbReference type="Proteomes" id="UP000231581">
    <property type="component" value="Unassembled WGS sequence"/>
</dbReference>
<evidence type="ECO:0000313" key="2">
    <source>
        <dbReference type="EMBL" id="PIP60448.1"/>
    </source>
</evidence>
<accession>A0A2H0BTY1</accession>
<evidence type="ECO:0000256" key="1">
    <source>
        <dbReference type="SAM" id="Phobius"/>
    </source>
</evidence>
<keyword evidence="1" id="KW-0472">Membrane</keyword>
<comment type="caution">
    <text evidence="2">The sequence shown here is derived from an EMBL/GenBank/DDBJ whole genome shotgun (WGS) entry which is preliminary data.</text>
</comment>